<evidence type="ECO:0000313" key="7">
    <source>
        <dbReference type="Proteomes" id="UP000185746"/>
    </source>
</evidence>
<dbReference type="EMBL" id="CP017560">
    <property type="protein sequence ID" value="AOV08494.1"/>
    <property type="molecule type" value="Genomic_DNA"/>
</dbReference>
<dbReference type="Gene3D" id="1.20.1090.10">
    <property type="entry name" value="Dehydroquinate synthase-like - alpha domain"/>
    <property type="match status" value="1"/>
</dbReference>
<evidence type="ECO:0000256" key="3">
    <source>
        <dbReference type="ARBA" id="ARBA00023027"/>
    </source>
</evidence>
<dbReference type="FunFam" id="3.40.50.1970:FF:000003">
    <property type="entry name" value="Alcohol dehydrogenase, iron-containing"/>
    <property type="match status" value="1"/>
</dbReference>
<name>A0A1D8JII3_9BACL</name>
<dbReference type="GO" id="GO:0004022">
    <property type="term" value="F:alcohol dehydrogenase (NAD+) activity"/>
    <property type="evidence" value="ECO:0007669"/>
    <property type="project" value="UniProtKB-ARBA"/>
</dbReference>
<sequence length="371" mass="41133">MNFKYYNPVKIDFGIGSLERLPLWIGDRKALLITSKGFQTRGFVNLIVEKNPLITQIINDIQPNPTLKQLEVLYKELNFDSFDVIVALGGGSVIDIAKALSIYKESSYVEPFKLIREMLTNGHQSNDILYKPIIAIPTTAGTGSEVTPWGTIWDDVNKKKYSIHTDQLWCEVALCDPNLTLTLPMDLTIQTGLDALSHSLESIWNVNSSPLSLSYATSAIPKIIDILPKLVNNLDDVSLRAEMMLATLQAGLAFSNTQTAIAHAMSYYMTLHKDIPHGIAASITLPDIVKVALSNDELRLYLQNSLGQNPVGSLEELFGKLYVSTDYNEYNLSKNDFSLIENSLSQTSRAGNSLIDSDKLFEIVTGKIKSI</sequence>
<dbReference type="InterPro" id="IPR001670">
    <property type="entry name" value="ADH_Fe/GldA"/>
</dbReference>
<dbReference type="SUPFAM" id="SSF56796">
    <property type="entry name" value="Dehydroquinate synthase-like"/>
    <property type="match status" value="1"/>
</dbReference>
<dbReference type="Pfam" id="PF25137">
    <property type="entry name" value="ADH_Fe_C"/>
    <property type="match status" value="1"/>
</dbReference>
<feature type="domain" description="Fe-containing alcohol dehydrogenase-like C-terminal" evidence="5">
    <location>
        <begin position="188"/>
        <end position="339"/>
    </location>
</feature>
<dbReference type="Gene3D" id="3.40.50.1970">
    <property type="match status" value="1"/>
</dbReference>
<dbReference type="PANTHER" id="PTHR11496">
    <property type="entry name" value="ALCOHOL DEHYDROGENASE"/>
    <property type="match status" value="1"/>
</dbReference>
<organism evidence="6 7">
    <name type="scientific">Sporosarcina ureilytica</name>
    <dbReference type="NCBI Taxonomy" id="298596"/>
    <lineage>
        <taxon>Bacteria</taxon>
        <taxon>Bacillati</taxon>
        <taxon>Bacillota</taxon>
        <taxon>Bacilli</taxon>
        <taxon>Bacillales</taxon>
        <taxon>Caryophanaceae</taxon>
        <taxon>Sporosarcina</taxon>
    </lineage>
</organism>
<dbReference type="InterPro" id="IPR035873">
    <property type="entry name" value="PhpC"/>
</dbReference>
<dbReference type="KEGG" id="surl:BI350_13775"/>
<accession>A0A1D8JII3</accession>
<dbReference type="PANTHER" id="PTHR11496:SF102">
    <property type="entry name" value="ALCOHOL DEHYDROGENASE 4"/>
    <property type="match status" value="1"/>
</dbReference>
<dbReference type="AlphaFoldDB" id="A0A1D8JII3"/>
<evidence type="ECO:0000259" key="5">
    <source>
        <dbReference type="Pfam" id="PF25137"/>
    </source>
</evidence>
<dbReference type="GO" id="GO:0046872">
    <property type="term" value="F:metal ion binding"/>
    <property type="evidence" value="ECO:0007669"/>
    <property type="project" value="InterPro"/>
</dbReference>
<keyword evidence="7" id="KW-1185">Reference proteome</keyword>
<reference evidence="6 7" key="1">
    <citation type="submission" date="2016-09" db="EMBL/GenBank/DDBJ databases">
        <title>Complete genome sequence of the Lysinibacillus sphaericus LMG 22257, a specie of Bacillus with ureolytic activity that can effectively biodeposit calcium carbonate.</title>
        <authorList>
            <person name="Yan W."/>
        </authorList>
    </citation>
    <scope>NUCLEOTIDE SEQUENCE [LARGE SCALE GENOMIC DNA]</scope>
    <source>
        <strain evidence="6 7">LMG 22257</strain>
    </source>
</reference>
<evidence type="ECO:0000256" key="2">
    <source>
        <dbReference type="ARBA" id="ARBA00023002"/>
    </source>
</evidence>
<dbReference type="Pfam" id="PF00465">
    <property type="entry name" value="Fe-ADH"/>
    <property type="match status" value="1"/>
</dbReference>
<evidence type="ECO:0000256" key="1">
    <source>
        <dbReference type="ARBA" id="ARBA00007358"/>
    </source>
</evidence>
<proteinExistence type="inferred from homology"/>
<comment type="similarity">
    <text evidence="1">Belongs to the iron-containing alcohol dehydrogenase family.</text>
</comment>
<evidence type="ECO:0000259" key="4">
    <source>
        <dbReference type="Pfam" id="PF00465"/>
    </source>
</evidence>
<feature type="domain" description="Alcohol dehydrogenase iron-type/glycerol dehydrogenase GldA" evidence="4">
    <location>
        <begin position="8"/>
        <end position="177"/>
    </location>
</feature>
<dbReference type="InterPro" id="IPR039697">
    <property type="entry name" value="Alcohol_dehydrogenase_Fe"/>
</dbReference>
<protein>
    <submittedName>
        <fullName evidence="6">Uncharacterized protein</fullName>
    </submittedName>
</protein>
<evidence type="ECO:0000313" key="6">
    <source>
        <dbReference type="EMBL" id="AOV08494.1"/>
    </source>
</evidence>
<dbReference type="GO" id="GO:0017000">
    <property type="term" value="P:antibiotic biosynthetic process"/>
    <property type="evidence" value="ECO:0007669"/>
    <property type="project" value="InterPro"/>
</dbReference>
<keyword evidence="2" id="KW-0560">Oxidoreductase</keyword>
<dbReference type="PROSITE" id="PS00913">
    <property type="entry name" value="ADH_IRON_1"/>
    <property type="match status" value="1"/>
</dbReference>
<dbReference type="InterPro" id="IPR056798">
    <property type="entry name" value="ADH_Fe_C"/>
</dbReference>
<dbReference type="Proteomes" id="UP000185746">
    <property type="component" value="Chromosome"/>
</dbReference>
<dbReference type="CDD" id="cd08182">
    <property type="entry name" value="HEPD"/>
    <property type="match status" value="1"/>
</dbReference>
<dbReference type="RefSeq" id="WP_075528660.1">
    <property type="nucleotide sequence ID" value="NZ_CP017560.1"/>
</dbReference>
<keyword evidence="3" id="KW-0520">NAD</keyword>
<dbReference type="InterPro" id="IPR018211">
    <property type="entry name" value="ADH_Fe_CS"/>
</dbReference>
<gene>
    <name evidence="6" type="ORF">BI350_13775</name>
</gene>